<name>A0ABQ9GSP3_9NEOP</name>
<sequence length="675" mass="75298">MQEGGRGKRGIPEKTRLPAASSGTIPTYENPGVTRPGIELGSPWWQASKLTAKPPRPRGTIQPVQSRSPLYRCLRTYVDLNIRLSTPTEALRGLNRPAVPIQKVPRTPSDAERAITPDIQSTQRRELSIPGRLTWQAWRHSFVNHYALLGLPVKPLIHYPSHARAERGKGCDANHQYLTHAAMVSGDLNGRNIQRYSTGVAARLVVRRSPEYKFTWRRQKHPRDRRRARKLQSSVGAMTTPDCDALYAPSVHAIMRLSSSSRGRRISCGVCVGGWRHAASSLPTTFHSSAYWSLSCVFIGCCPAPGSYGVRELFPCNSAIGSEACRAGIINCDPIAEIRDEIPSYLNIACVMDGVSRLANTVVSCTFQHWARTRTPEAVVLPREHFSHRARRKKRWECFDPRLRNHPSLPAALFTTWYSQFAVFPSLGHFSRCPSSIARNSATHSLINSNSTHGPEACRNICSVPLTISNVQRTPNHTEITGHGGLVVRLLASHQGELLSIPNGVAPDLRMWESCRTMPLVGGSSRGYHVSPALSFRSTPYSPQPPSSALKTSIVSLDRRKNKVIRPVAMINLHMAEGYNAIPEVDRKQLFQKCLIYLEQPEMKQSHVSMKQSHVSRTPASRTASLTCNVLRRHSAISYWQPSILWTLHHASLEYHTQPNWLPQKDCGPGPLQYL</sequence>
<reference evidence="2 3" key="1">
    <citation type="submission" date="2023-02" db="EMBL/GenBank/DDBJ databases">
        <title>LHISI_Scaffold_Assembly.</title>
        <authorList>
            <person name="Stuart O.P."/>
            <person name="Cleave R."/>
            <person name="Magrath M.J.L."/>
            <person name="Mikheyev A.S."/>
        </authorList>
    </citation>
    <scope>NUCLEOTIDE SEQUENCE [LARGE SCALE GENOMIC DNA]</scope>
    <source>
        <strain evidence="2">Daus_M_001</strain>
        <tissue evidence="2">Leg muscle</tissue>
    </source>
</reference>
<accession>A0ABQ9GSP3</accession>
<protein>
    <submittedName>
        <fullName evidence="2">Uncharacterized protein</fullName>
    </submittedName>
</protein>
<evidence type="ECO:0000313" key="2">
    <source>
        <dbReference type="EMBL" id="KAJ8875056.1"/>
    </source>
</evidence>
<dbReference type="EMBL" id="JARBHB010000009">
    <property type="protein sequence ID" value="KAJ8875056.1"/>
    <property type="molecule type" value="Genomic_DNA"/>
</dbReference>
<comment type="caution">
    <text evidence="2">The sequence shown here is derived from an EMBL/GenBank/DDBJ whole genome shotgun (WGS) entry which is preliminary data.</text>
</comment>
<evidence type="ECO:0000313" key="3">
    <source>
        <dbReference type="Proteomes" id="UP001159363"/>
    </source>
</evidence>
<dbReference type="Proteomes" id="UP001159363">
    <property type="component" value="Chromosome 8"/>
</dbReference>
<feature type="region of interest" description="Disordered" evidence="1">
    <location>
        <begin position="1"/>
        <end position="35"/>
    </location>
</feature>
<proteinExistence type="predicted"/>
<keyword evidence="3" id="KW-1185">Reference proteome</keyword>
<evidence type="ECO:0000256" key="1">
    <source>
        <dbReference type="SAM" id="MobiDB-lite"/>
    </source>
</evidence>
<organism evidence="2 3">
    <name type="scientific">Dryococelus australis</name>
    <dbReference type="NCBI Taxonomy" id="614101"/>
    <lineage>
        <taxon>Eukaryota</taxon>
        <taxon>Metazoa</taxon>
        <taxon>Ecdysozoa</taxon>
        <taxon>Arthropoda</taxon>
        <taxon>Hexapoda</taxon>
        <taxon>Insecta</taxon>
        <taxon>Pterygota</taxon>
        <taxon>Neoptera</taxon>
        <taxon>Polyneoptera</taxon>
        <taxon>Phasmatodea</taxon>
        <taxon>Verophasmatodea</taxon>
        <taxon>Anareolatae</taxon>
        <taxon>Phasmatidae</taxon>
        <taxon>Eurycanthinae</taxon>
        <taxon>Dryococelus</taxon>
    </lineage>
</organism>
<gene>
    <name evidence="2" type="ORF">PR048_022946</name>
</gene>